<evidence type="ECO:0000256" key="1">
    <source>
        <dbReference type="SAM" id="Coils"/>
    </source>
</evidence>
<evidence type="ECO:0000313" key="4">
    <source>
        <dbReference type="Proteomes" id="UP000250235"/>
    </source>
</evidence>
<dbReference type="Proteomes" id="UP000250235">
    <property type="component" value="Unassembled WGS sequence"/>
</dbReference>
<reference evidence="3 4" key="1">
    <citation type="journal article" date="2015" name="Proc. Natl. Acad. Sci. U.S.A.">
        <title>The resurrection genome of Boea hygrometrica: A blueprint for survival of dehydration.</title>
        <authorList>
            <person name="Xiao L."/>
            <person name="Yang G."/>
            <person name="Zhang L."/>
            <person name="Yang X."/>
            <person name="Zhao S."/>
            <person name="Ji Z."/>
            <person name="Zhou Q."/>
            <person name="Hu M."/>
            <person name="Wang Y."/>
            <person name="Chen M."/>
            <person name="Xu Y."/>
            <person name="Jin H."/>
            <person name="Xiao X."/>
            <person name="Hu G."/>
            <person name="Bao F."/>
            <person name="Hu Y."/>
            <person name="Wan P."/>
            <person name="Li L."/>
            <person name="Deng X."/>
            <person name="Kuang T."/>
            <person name="Xiang C."/>
            <person name="Zhu J.K."/>
            <person name="Oliver M.J."/>
            <person name="He Y."/>
        </authorList>
    </citation>
    <scope>NUCLEOTIDE SEQUENCE [LARGE SCALE GENOMIC DNA]</scope>
    <source>
        <strain evidence="4">cv. XS01</strain>
    </source>
</reference>
<feature type="compositionally biased region" description="Basic and acidic residues" evidence="2">
    <location>
        <begin position="44"/>
        <end position="64"/>
    </location>
</feature>
<feature type="compositionally biased region" description="Basic residues" evidence="2">
    <location>
        <begin position="95"/>
        <end position="111"/>
    </location>
</feature>
<feature type="compositionally biased region" description="Basic and acidic residues" evidence="2">
    <location>
        <begin position="115"/>
        <end position="144"/>
    </location>
</feature>
<gene>
    <name evidence="3" type="ORF">F511_03991</name>
</gene>
<protein>
    <submittedName>
        <fullName evidence="3">Uncharacterized protein</fullName>
    </submittedName>
</protein>
<name>A0A2Z7ADV5_9LAMI</name>
<keyword evidence="4" id="KW-1185">Reference proteome</keyword>
<organism evidence="3 4">
    <name type="scientific">Dorcoceras hygrometricum</name>
    <dbReference type="NCBI Taxonomy" id="472368"/>
    <lineage>
        <taxon>Eukaryota</taxon>
        <taxon>Viridiplantae</taxon>
        <taxon>Streptophyta</taxon>
        <taxon>Embryophyta</taxon>
        <taxon>Tracheophyta</taxon>
        <taxon>Spermatophyta</taxon>
        <taxon>Magnoliopsida</taxon>
        <taxon>eudicotyledons</taxon>
        <taxon>Gunneridae</taxon>
        <taxon>Pentapetalae</taxon>
        <taxon>asterids</taxon>
        <taxon>lamiids</taxon>
        <taxon>Lamiales</taxon>
        <taxon>Gesneriaceae</taxon>
        <taxon>Didymocarpoideae</taxon>
        <taxon>Trichosporeae</taxon>
        <taxon>Loxocarpinae</taxon>
        <taxon>Dorcoceras</taxon>
    </lineage>
</organism>
<keyword evidence="1" id="KW-0175">Coiled coil</keyword>
<dbReference type="AlphaFoldDB" id="A0A2Z7ADV5"/>
<sequence length="547" mass="60074">MSSSTASPVRSVLNDVDSNPESPEVKGPSLPDQAELGSKNAPWYEEKSSNHRSLDISFIKEKGGNVRQFRSNHPRRTNGQGGDAEDDGGGGRGRLLGRCRAPKKGPKKRRASTQPKKEARREKKKKEEASTSGSRPERIPEEGRAPTPSKRTPEDGPKFTPIITIAEASSPKKKGPGRVPPLDYTEDSLVASPSGVVVTRYICNMAPDRDIDLLRRADDSEVQWRGGEVVRRLTRAHRAVTTTCRSFDEAMGQYVELVARLEELEALRVQEQRATETREEALEDRLAAEKAAREATKSELDAALAKKTSFEVELEETKARAEEEKSLRYFKDGFAGCLAQFRANGYSEEEHPAPFLDAKKALMEMPDEEAEEEEEEQGDADATPRAPPLNDCICILCVGRRPSRGDICPILYFVVGLFLEMIESPRSGEVAFRGSAIWNCALVPSWSGLCVCVEELREVVASSELGLSTQKATRNGGQCGTGLKCSGGIATRGGATAELGLDAELIGLLCWRRRATRVTSAELGFSARVGFPPEEVFDNKDHELREK</sequence>
<evidence type="ECO:0000313" key="3">
    <source>
        <dbReference type="EMBL" id="KZV17190.1"/>
    </source>
</evidence>
<proteinExistence type="predicted"/>
<feature type="coiled-coil region" evidence="1">
    <location>
        <begin position="247"/>
        <end position="320"/>
    </location>
</feature>
<evidence type="ECO:0000256" key="2">
    <source>
        <dbReference type="SAM" id="MobiDB-lite"/>
    </source>
</evidence>
<dbReference type="EMBL" id="KV018450">
    <property type="protein sequence ID" value="KZV17190.1"/>
    <property type="molecule type" value="Genomic_DNA"/>
</dbReference>
<accession>A0A2Z7ADV5</accession>
<feature type="region of interest" description="Disordered" evidence="2">
    <location>
        <begin position="1"/>
        <end position="186"/>
    </location>
</feature>